<reference evidence="1 2" key="1">
    <citation type="submission" date="2019-03" db="EMBL/GenBank/DDBJ databases">
        <title>Genomic Encyclopedia of Type Strains, Phase IV (KMG-IV): sequencing the most valuable type-strain genomes for metagenomic binning, comparative biology and taxonomic classification.</title>
        <authorList>
            <person name="Goeker M."/>
        </authorList>
    </citation>
    <scope>NUCLEOTIDE SEQUENCE [LARGE SCALE GENOMIC DNA]</scope>
    <source>
        <strain evidence="1 2">DSM 24766</strain>
    </source>
</reference>
<gene>
    <name evidence="1" type="ORF">EV663_12711</name>
</gene>
<evidence type="ECO:0000313" key="2">
    <source>
        <dbReference type="Proteomes" id="UP000295050"/>
    </source>
</evidence>
<dbReference type="Proteomes" id="UP000295050">
    <property type="component" value="Unassembled WGS sequence"/>
</dbReference>
<comment type="caution">
    <text evidence="1">The sequence shown here is derived from an EMBL/GenBank/DDBJ whole genome shotgun (WGS) entry which is preliminary data.</text>
</comment>
<name>A0A4R2R916_9RHOB</name>
<accession>A0A4R2R916</accession>
<keyword evidence="2" id="KW-1185">Reference proteome</keyword>
<dbReference type="InterPro" id="IPR011978">
    <property type="entry name" value="YgfB-like"/>
</dbReference>
<organism evidence="1 2">
    <name type="scientific">Rhodovulum bhavnagarense</name>
    <dbReference type="NCBI Taxonomy" id="992286"/>
    <lineage>
        <taxon>Bacteria</taxon>
        <taxon>Pseudomonadati</taxon>
        <taxon>Pseudomonadota</taxon>
        <taxon>Alphaproteobacteria</taxon>
        <taxon>Rhodobacterales</taxon>
        <taxon>Paracoccaceae</taxon>
        <taxon>Rhodovulum</taxon>
    </lineage>
</organism>
<evidence type="ECO:0000313" key="1">
    <source>
        <dbReference type="EMBL" id="TCP58429.1"/>
    </source>
</evidence>
<dbReference type="Pfam" id="PF03695">
    <property type="entry name" value="UPF0149"/>
    <property type="match status" value="1"/>
</dbReference>
<protein>
    <submittedName>
        <fullName evidence="1">Uncharacterized protein UPF0149</fullName>
    </submittedName>
</protein>
<dbReference type="AlphaFoldDB" id="A0A4R2R916"/>
<sequence length="663" mass="69557">MHARLLRDGARDLLRDPTGIAGIVAVVLDPADEASGKAAASLLASALDEARMAAENDAPEGGALLDAVARAVTGWEADRPLEPAQRLRLAQTHARAGLAAPPFARLTADIMAKSEAPSGDMPDLGALLDPILEEMDDAPLQVHAAFSELLAGLPPELAGVLISMTVGRPGKVEARLGLYWLLDPNPDLRLAAATALLSRAEAGTLAPELGALLPTLRKWLPDDAARAALDGAIRRQMRRGGPPAAAPASTLHRAAASLPDGAGAQSLVAALQTGSRRGVAMMMLKQGHGVKDTFVIPCTSATEQKQTFVRILDEIETFDISPDMLAGALARGLGEGLASGRMPAPGIVDLAEILGPDALSPAVGDAEAILEAIGAAGVLADLSGTRRTALLKASADWADRFEQADSWFEDTGALRAAIARARTDKGRETAVWKHLSTRRAWWARQFAVCAATLKSAAGVDPALWLSFAAVAQALLEGRSLKRIPIMTGIMAMTLEADAARDDAVAPIDGADPADEIAALLAQAGITDAYLHGYLTALAITPQEPSPQDWLGGLLGGIEFPGAGALDRLMGFVVFQANALDEDAGDPETTIRALATFDADGLRHWATGFDALLTVTRRYWPARSLAADDKRVLQDIARAAKGAEGETLRRVLPSWVAQRHALRK</sequence>
<dbReference type="InterPro" id="IPR036255">
    <property type="entry name" value="YgfB-like_sf"/>
</dbReference>
<dbReference type="EMBL" id="SLXU01000027">
    <property type="protein sequence ID" value="TCP58429.1"/>
    <property type="molecule type" value="Genomic_DNA"/>
</dbReference>
<proteinExistence type="predicted"/>
<dbReference type="SUPFAM" id="SSF101327">
    <property type="entry name" value="YgfB-like"/>
    <property type="match status" value="1"/>
</dbReference>